<organism evidence="1 2">
    <name type="scientific">Chlamydomonas schloesseri</name>
    <dbReference type="NCBI Taxonomy" id="2026947"/>
    <lineage>
        <taxon>Eukaryota</taxon>
        <taxon>Viridiplantae</taxon>
        <taxon>Chlorophyta</taxon>
        <taxon>core chlorophytes</taxon>
        <taxon>Chlorophyceae</taxon>
        <taxon>CS clade</taxon>
        <taxon>Chlamydomonadales</taxon>
        <taxon>Chlamydomonadaceae</taxon>
        <taxon>Chlamydomonas</taxon>
    </lineage>
</organism>
<dbReference type="InterPro" id="IPR036188">
    <property type="entry name" value="FAD/NAD-bd_sf"/>
</dbReference>
<name>A0A835WD74_9CHLO</name>
<protein>
    <recommendedName>
        <fullName evidence="3">Amine oxidase domain-containing protein</fullName>
    </recommendedName>
</protein>
<dbReference type="OrthoDB" id="2161133at2759"/>
<dbReference type="Proteomes" id="UP000613740">
    <property type="component" value="Unassembled WGS sequence"/>
</dbReference>
<dbReference type="PANTHER" id="PTHR16128">
    <property type="entry name" value="FAD/NAD(P)-BINDING OXIDOREDUCTASE FAMILY PROTEIN"/>
    <property type="match status" value="1"/>
</dbReference>
<keyword evidence="2" id="KW-1185">Reference proteome</keyword>
<dbReference type="AlphaFoldDB" id="A0A835WD74"/>
<sequence length="115" mass="11362">MAWWGRLAIEVWTAMQADLRAAMGIRPLNRPKYLSAHRWGSAFTTTPLGVPAVWEADGRWAAAGDFCNGAGVEHALTSGAAAAEAVAGMLGLPGIAGGGGGGSSGGGGGGGAAKR</sequence>
<evidence type="ECO:0008006" key="3">
    <source>
        <dbReference type="Google" id="ProtNLM"/>
    </source>
</evidence>
<evidence type="ECO:0000313" key="1">
    <source>
        <dbReference type="EMBL" id="KAG2445050.1"/>
    </source>
</evidence>
<dbReference type="PANTHER" id="PTHR16128:SF5">
    <property type="entry name" value="FAD_NAD(P)-BINDING OXIDOREDUCTASE FAMILY PROTEIN"/>
    <property type="match status" value="1"/>
</dbReference>
<reference evidence="1" key="1">
    <citation type="journal article" date="2020" name="bioRxiv">
        <title>Comparative genomics of Chlamydomonas.</title>
        <authorList>
            <person name="Craig R.J."/>
            <person name="Hasan A.R."/>
            <person name="Ness R.W."/>
            <person name="Keightley P.D."/>
        </authorList>
    </citation>
    <scope>NUCLEOTIDE SEQUENCE</scope>
    <source>
        <strain evidence="1">CCAP 11/173</strain>
    </source>
</reference>
<gene>
    <name evidence="1" type="ORF">HYH02_008918</name>
</gene>
<dbReference type="Gene3D" id="3.50.50.60">
    <property type="entry name" value="FAD/NAD(P)-binding domain"/>
    <property type="match status" value="1"/>
</dbReference>
<dbReference type="EMBL" id="JAEHOD010000028">
    <property type="protein sequence ID" value="KAG2445050.1"/>
    <property type="molecule type" value="Genomic_DNA"/>
</dbReference>
<proteinExistence type="predicted"/>
<accession>A0A835WD74</accession>
<evidence type="ECO:0000313" key="2">
    <source>
        <dbReference type="Proteomes" id="UP000613740"/>
    </source>
</evidence>
<comment type="caution">
    <text evidence="1">The sequence shown here is derived from an EMBL/GenBank/DDBJ whole genome shotgun (WGS) entry which is preliminary data.</text>
</comment>